<evidence type="ECO:0000256" key="8">
    <source>
        <dbReference type="SAM" id="SignalP"/>
    </source>
</evidence>
<dbReference type="InterPro" id="IPR017853">
    <property type="entry name" value="GH"/>
</dbReference>
<evidence type="ECO:0000256" key="2">
    <source>
        <dbReference type="ARBA" id="ARBA00005641"/>
    </source>
</evidence>
<protein>
    <recommendedName>
        <fullName evidence="3">cellulase</fullName>
        <ecNumber evidence="3">3.2.1.4</ecNumber>
    </recommendedName>
</protein>
<feature type="signal peptide" evidence="8">
    <location>
        <begin position="1"/>
        <end position="16"/>
    </location>
</feature>
<dbReference type="Pfam" id="PF00150">
    <property type="entry name" value="Cellulase"/>
    <property type="match status" value="1"/>
</dbReference>
<keyword evidence="6 7" id="KW-0326">Glycosidase</keyword>
<name>A0A8K0SUA9_9HYPO</name>
<dbReference type="EC" id="3.2.1.4" evidence="3"/>
<dbReference type="EMBL" id="JAGPNK010000004">
    <property type="protein sequence ID" value="KAH7322692.1"/>
    <property type="molecule type" value="Genomic_DNA"/>
</dbReference>
<evidence type="ECO:0000256" key="1">
    <source>
        <dbReference type="ARBA" id="ARBA00000966"/>
    </source>
</evidence>
<dbReference type="Gene3D" id="3.20.20.80">
    <property type="entry name" value="Glycosidases"/>
    <property type="match status" value="1"/>
</dbReference>
<dbReference type="PROSITE" id="PS00562">
    <property type="entry name" value="CBM1_1"/>
    <property type="match status" value="1"/>
</dbReference>
<organism evidence="10 11">
    <name type="scientific">Stachybotrys elegans</name>
    <dbReference type="NCBI Taxonomy" id="80388"/>
    <lineage>
        <taxon>Eukaryota</taxon>
        <taxon>Fungi</taxon>
        <taxon>Dikarya</taxon>
        <taxon>Ascomycota</taxon>
        <taxon>Pezizomycotina</taxon>
        <taxon>Sordariomycetes</taxon>
        <taxon>Hypocreomycetidae</taxon>
        <taxon>Hypocreales</taxon>
        <taxon>Stachybotryaceae</taxon>
        <taxon>Stachybotrys</taxon>
    </lineage>
</organism>
<evidence type="ECO:0000256" key="5">
    <source>
        <dbReference type="ARBA" id="ARBA00022801"/>
    </source>
</evidence>
<evidence type="ECO:0000313" key="11">
    <source>
        <dbReference type="Proteomes" id="UP000813444"/>
    </source>
</evidence>
<feature type="chain" id="PRO_5035452787" description="cellulase" evidence="8">
    <location>
        <begin position="17"/>
        <end position="385"/>
    </location>
</feature>
<dbReference type="InterPro" id="IPR000254">
    <property type="entry name" value="CBD"/>
</dbReference>
<dbReference type="Proteomes" id="UP000813444">
    <property type="component" value="Unassembled WGS sequence"/>
</dbReference>
<dbReference type="InterPro" id="IPR035971">
    <property type="entry name" value="CBD_sf"/>
</dbReference>
<dbReference type="SMART" id="SM00236">
    <property type="entry name" value="fCBD"/>
    <property type="match status" value="1"/>
</dbReference>
<dbReference type="SUPFAM" id="SSF57180">
    <property type="entry name" value="Cellulose-binding domain"/>
    <property type="match status" value="1"/>
</dbReference>
<keyword evidence="4 8" id="KW-0732">Signal</keyword>
<evidence type="ECO:0000256" key="3">
    <source>
        <dbReference type="ARBA" id="ARBA00012601"/>
    </source>
</evidence>
<dbReference type="InterPro" id="IPR001547">
    <property type="entry name" value="Glyco_hydro_5"/>
</dbReference>
<dbReference type="PROSITE" id="PS51164">
    <property type="entry name" value="CBM1_2"/>
    <property type="match status" value="1"/>
</dbReference>
<gene>
    <name evidence="10" type="ORF">B0I35DRAFT_450036</name>
</gene>
<dbReference type="GO" id="GO:0009251">
    <property type="term" value="P:glucan catabolic process"/>
    <property type="evidence" value="ECO:0007669"/>
    <property type="project" value="TreeGrafter"/>
</dbReference>
<feature type="domain" description="CBM1" evidence="9">
    <location>
        <begin position="18"/>
        <end position="54"/>
    </location>
</feature>
<accession>A0A8K0SUA9</accession>
<evidence type="ECO:0000313" key="10">
    <source>
        <dbReference type="EMBL" id="KAH7322692.1"/>
    </source>
</evidence>
<proteinExistence type="inferred from homology"/>
<comment type="caution">
    <text evidence="10">The sequence shown here is derived from an EMBL/GenBank/DDBJ whole genome shotgun (WGS) entry which is preliminary data.</text>
</comment>
<keyword evidence="5 7" id="KW-0378">Hydrolase</keyword>
<sequence length="385" mass="42440">MKSFALLGALAGAALAQSTAPAWGQCGGEGWTGPTTCVSGYVCTASNQWYSQCIPGTAAPTTTRATLTTSTRTSSVPNPTGFRHFGVDESVAEFAYDIYPGTWGVHFRFPEPSAIQTLISEGMNTFRVAFRMERMAVGSLTDNFDAAYLRNLTETVNFITSRGAYAVIDPHNYGRYKGAIITDTNAFASFWTKLATAFRSNPRVIWDTNNEYNTMPQQLVFDLNQAAINAIRRAGATTQPIWVEGNSWTGAWTWVEINDNLKGLTDPNNNLVYQMHQYLDSDGSGTHPECVSTTIGAERIRAATGWLRQNGKQGVIGEYAGGPNPTCRTAISGMLEYMRQNSDVWQGALWWAAGPWWGDYMYSYEPPSGSAYTYYNSIMRQYAAR</sequence>
<evidence type="ECO:0000256" key="6">
    <source>
        <dbReference type="ARBA" id="ARBA00023295"/>
    </source>
</evidence>
<dbReference type="Pfam" id="PF00734">
    <property type="entry name" value="CBM_1"/>
    <property type="match status" value="1"/>
</dbReference>
<dbReference type="SUPFAM" id="SSF51445">
    <property type="entry name" value="(Trans)glycosidases"/>
    <property type="match status" value="1"/>
</dbReference>
<dbReference type="GO" id="GO:0030248">
    <property type="term" value="F:cellulose binding"/>
    <property type="evidence" value="ECO:0007669"/>
    <property type="project" value="InterPro"/>
</dbReference>
<dbReference type="OrthoDB" id="5823761at2759"/>
<evidence type="ECO:0000256" key="4">
    <source>
        <dbReference type="ARBA" id="ARBA00022729"/>
    </source>
</evidence>
<dbReference type="GO" id="GO:0005576">
    <property type="term" value="C:extracellular region"/>
    <property type="evidence" value="ECO:0007669"/>
    <property type="project" value="InterPro"/>
</dbReference>
<dbReference type="GO" id="GO:0008810">
    <property type="term" value="F:cellulase activity"/>
    <property type="evidence" value="ECO:0007669"/>
    <property type="project" value="UniProtKB-EC"/>
</dbReference>
<keyword evidence="11" id="KW-1185">Reference proteome</keyword>
<comment type="similarity">
    <text evidence="2 7">Belongs to the glycosyl hydrolase 5 (cellulase A) family.</text>
</comment>
<evidence type="ECO:0000259" key="9">
    <source>
        <dbReference type="PROSITE" id="PS51164"/>
    </source>
</evidence>
<dbReference type="AlphaFoldDB" id="A0A8K0SUA9"/>
<reference evidence="10" key="1">
    <citation type="journal article" date="2021" name="Nat. Commun.">
        <title>Genetic determinants of endophytism in the Arabidopsis root mycobiome.</title>
        <authorList>
            <person name="Mesny F."/>
            <person name="Miyauchi S."/>
            <person name="Thiergart T."/>
            <person name="Pickel B."/>
            <person name="Atanasova L."/>
            <person name="Karlsson M."/>
            <person name="Huettel B."/>
            <person name="Barry K.W."/>
            <person name="Haridas S."/>
            <person name="Chen C."/>
            <person name="Bauer D."/>
            <person name="Andreopoulos W."/>
            <person name="Pangilinan J."/>
            <person name="LaButti K."/>
            <person name="Riley R."/>
            <person name="Lipzen A."/>
            <person name="Clum A."/>
            <person name="Drula E."/>
            <person name="Henrissat B."/>
            <person name="Kohler A."/>
            <person name="Grigoriev I.V."/>
            <person name="Martin F.M."/>
            <person name="Hacquard S."/>
        </authorList>
    </citation>
    <scope>NUCLEOTIDE SEQUENCE</scope>
    <source>
        <strain evidence="10">MPI-CAGE-CH-0235</strain>
    </source>
</reference>
<dbReference type="PANTHER" id="PTHR34142">
    <property type="entry name" value="ENDO-BETA-1,4-GLUCANASE A"/>
    <property type="match status" value="1"/>
</dbReference>
<comment type="catalytic activity">
    <reaction evidence="1">
        <text>Endohydrolysis of (1-&gt;4)-beta-D-glucosidic linkages in cellulose, lichenin and cereal beta-D-glucans.</text>
        <dbReference type="EC" id="3.2.1.4"/>
    </reaction>
</comment>
<dbReference type="PANTHER" id="PTHR34142:SF1">
    <property type="entry name" value="GLYCOSIDE HYDROLASE FAMILY 5 DOMAIN-CONTAINING PROTEIN"/>
    <property type="match status" value="1"/>
</dbReference>
<evidence type="ECO:0000256" key="7">
    <source>
        <dbReference type="RuleBase" id="RU361153"/>
    </source>
</evidence>